<feature type="region of interest" description="Disordered" evidence="1">
    <location>
        <begin position="1"/>
        <end position="25"/>
    </location>
</feature>
<proteinExistence type="predicted"/>
<feature type="region of interest" description="Disordered" evidence="1">
    <location>
        <begin position="327"/>
        <end position="404"/>
    </location>
</feature>
<protein>
    <submittedName>
        <fullName evidence="2">Uncharacterized protein</fullName>
    </submittedName>
</protein>
<name>A0A9W8N7C6_9PEZI</name>
<feature type="compositionally biased region" description="Basic and acidic residues" evidence="1">
    <location>
        <begin position="363"/>
        <end position="385"/>
    </location>
</feature>
<dbReference type="EMBL" id="JANPWZ010002153">
    <property type="protein sequence ID" value="KAJ3560991.1"/>
    <property type="molecule type" value="Genomic_DNA"/>
</dbReference>
<feature type="region of interest" description="Disordered" evidence="1">
    <location>
        <begin position="466"/>
        <end position="489"/>
    </location>
</feature>
<feature type="compositionally biased region" description="Basic and acidic residues" evidence="1">
    <location>
        <begin position="49"/>
        <end position="59"/>
    </location>
</feature>
<organism evidence="2 3">
    <name type="scientific">Xylaria arbuscula</name>
    <dbReference type="NCBI Taxonomy" id="114810"/>
    <lineage>
        <taxon>Eukaryota</taxon>
        <taxon>Fungi</taxon>
        <taxon>Dikarya</taxon>
        <taxon>Ascomycota</taxon>
        <taxon>Pezizomycotina</taxon>
        <taxon>Sordariomycetes</taxon>
        <taxon>Xylariomycetidae</taxon>
        <taxon>Xylariales</taxon>
        <taxon>Xylariaceae</taxon>
        <taxon>Xylaria</taxon>
    </lineage>
</organism>
<keyword evidence="3" id="KW-1185">Reference proteome</keyword>
<feature type="compositionally biased region" description="Basic and acidic residues" evidence="1">
    <location>
        <begin position="335"/>
        <end position="347"/>
    </location>
</feature>
<reference evidence="2" key="1">
    <citation type="submission" date="2022-07" db="EMBL/GenBank/DDBJ databases">
        <title>Genome Sequence of Xylaria arbuscula.</title>
        <authorList>
            <person name="Buettner E."/>
        </authorList>
    </citation>
    <scope>NUCLEOTIDE SEQUENCE</scope>
    <source>
        <strain evidence="2">VT107</strain>
    </source>
</reference>
<evidence type="ECO:0000313" key="2">
    <source>
        <dbReference type="EMBL" id="KAJ3560991.1"/>
    </source>
</evidence>
<feature type="compositionally biased region" description="Basic and acidic residues" evidence="1">
    <location>
        <begin position="235"/>
        <end position="247"/>
    </location>
</feature>
<comment type="caution">
    <text evidence="2">The sequence shown here is derived from an EMBL/GenBank/DDBJ whole genome shotgun (WGS) entry which is preliminary data.</text>
</comment>
<feature type="region of interest" description="Disordered" evidence="1">
    <location>
        <begin position="129"/>
        <end position="190"/>
    </location>
</feature>
<dbReference type="Proteomes" id="UP001148614">
    <property type="component" value="Unassembled WGS sequence"/>
</dbReference>
<evidence type="ECO:0000313" key="3">
    <source>
        <dbReference type="Proteomes" id="UP001148614"/>
    </source>
</evidence>
<evidence type="ECO:0000256" key="1">
    <source>
        <dbReference type="SAM" id="MobiDB-lite"/>
    </source>
</evidence>
<dbReference type="AlphaFoldDB" id="A0A9W8N7C6"/>
<sequence>MTMDKMAPSPVLKNKSEGQHPTHNFNGLPLRLKYDILESSTSHANGSTHVDRKRSDEAVSRPSLDATRRYPSRAFFTRKQQRLYRAALVVGRGQLHRRSQLLHIKRSRGKGDALLAPTVEEKSLLSKKSSLLSKDDMPNASTSHIDGEGQGKAPIENPPTQTRTDSLPPRDIHSHPANGLHADLEPGNSIDDVEERNAEERKRRIFEEFYIPRKARVIAPDHSESLLPEPDEADERPTRAEEFHGDNKNLLQVPSGPAHRPKPRPKASPSEWTRLFRYEPFLYCLFSATEKAGIEIPSLEEYLHECIRYEIDYIQLVCHPRPAPVTEVHNGSESQGEKSYLKDKASRYPESVGSSSVGAGHGDCFESRGNKSRHGETSSNEDRKPTRPHNIKIVLTPPSDDGLETMDITNEDETGVDLNGHSDVSMAQNYTAPTASITTLTALETALRAVDIAQRTLNVALTELHTEEQTQNPPASKTTDRVKSQVNGGRKKVDDFSREYLEKTWRRWHRVWEWCNTGT</sequence>
<feature type="region of interest" description="Disordered" evidence="1">
    <location>
        <begin position="221"/>
        <end position="269"/>
    </location>
</feature>
<accession>A0A9W8N7C6</accession>
<feature type="region of interest" description="Disordered" evidence="1">
    <location>
        <begin position="42"/>
        <end position="65"/>
    </location>
</feature>
<gene>
    <name evidence="2" type="ORF">NPX13_g9112</name>
</gene>